<feature type="compositionally biased region" description="Basic and acidic residues" evidence="1">
    <location>
        <begin position="370"/>
        <end position="379"/>
    </location>
</feature>
<dbReference type="EMBL" id="CAFZ01000008">
    <property type="protein sequence ID" value="CCA67021.1"/>
    <property type="molecule type" value="Genomic_DNA"/>
</dbReference>
<reference evidence="5 6" key="1">
    <citation type="journal article" date="2011" name="PLoS Pathog.">
        <title>Endophytic Life Strategies Decoded by Genome and Transcriptome Analyses of the Mutualistic Root Symbiont Piriformospora indica.</title>
        <authorList>
            <person name="Zuccaro A."/>
            <person name="Lahrmann U."/>
            <person name="Guldener U."/>
            <person name="Langen G."/>
            <person name="Pfiffi S."/>
            <person name="Biedenkopf D."/>
            <person name="Wong P."/>
            <person name="Samans B."/>
            <person name="Grimm C."/>
            <person name="Basiewicz M."/>
            <person name="Murat C."/>
            <person name="Martin F."/>
            <person name="Kogel K.H."/>
        </authorList>
    </citation>
    <scope>NUCLEOTIDE SEQUENCE [LARGE SCALE GENOMIC DNA]</scope>
    <source>
        <strain evidence="5 6">DSM 11827</strain>
    </source>
</reference>
<dbReference type="HOGENOM" id="CLU_007002_0_0_1"/>
<comment type="caution">
    <text evidence="5">The sequence shown here is derived from an EMBL/GenBank/DDBJ whole genome shotgun (WGS) entry which is preliminary data.</text>
</comment>
<dbReference type="Gene3D" id="2.130.10.10">
    <property type="entry name" value="YVTN repeat-like/Quinoprotein amine dehydrogenase"/>
    <property type="match status" value="1"/>
</dbReference>
<dbReference type="Pfam" id="PF17747">
    <property type="entry name" value="VID27_PH"/>
    <property type="match status" value="1"/>
</dbReference>
<evidence type="ECO:0000313" key="5">
    <source>
        <dbReference type="EMBL" id="CCA67021.1"/>
    </source>
</evidence>
<dbReference type="PANTHER" id="PTHR31913">
    <property type="entry name" value="VACUOLAR IMPORT AND DEGRADATION PROTEIN 27"/>
    <property type="match status" value="1"/>
</dbReference>
<dbReference type="InParanoid" id="G4T6Q6"/>
<gene>
    <name evidence="5" type="ORF">PIIN_00858</name>
</gene>
<evidence type="ECO:0000259" key="4">
    <source>
        <dbReference type="Pfam" id="PF17748"/>
    </source>
</evidence>
<dbReference type="InterPro" id="IPR040979">
    <property type="entry name" value="Vid27_N"/>
</dbReference>
<evidence type="ECO:0000256" key="1">
    <source>
        <dbReference type="SAM" id="MobiDB-lite"/>
    </source>
</evidence>
<dbReference type="eggNOG" id="KOG2395">
    <property type="taxonomic scope" value="Eukaryota"/>
</dbReference>
<name>G4T6Q6_SERID</name>
<feature type="domain" description="Vid27 N-terminal" evidence="4">
    <location>
        <begin position="20"/>
        <end position="172"/>
    </location>
</feature>
<dbReference type="Proteomes" id="UP000007148">
    <property type="component" value="Unassembled WGS sequence"/>
</dbReference>
<dbReference type="GO" id="GO:0005634">
    <property type="term" value="C:nucleus"/>
    <property type="evidence" value="ECO:0007669"/>
    <property type="project" value="TreeGrafter"/>
</dbReference>
<dbReference type="Pfam" id="PF08553">
    <property type="entry name" value="VID27"/>
    <property type="match status" value="1"/>
</dbReference>
<dbReference type="PANTHER" id="PTHR31913:SF0">
    <property type="entry name" value="VACUOLAR IMPORT AND DEGRADATION PROTEIN 27"/>
    <property type="match status" value="1"/>
</dbReference>
<dbReference type="InterPro" id="IPR015943">
    <property type="entry name" value="WD40/YVTN_repeat-like_dom_sf"/>
</dbReference>
<proteinExistence type="predicted"/>
<dbReference type="GO" id="GO:0005737">
    <property type="term" value="C:cytoplasm"/>
    <property type="evidence" value="ECO:0007669"/>
    <property type="project" value="TreeGrafter"/>
</dbReference>
<dbReference type="InterPro" id="IPR013863">
    <property type="entry name" value="VID27_C"/>
</dbReference>
<dbReference type="SUPFAM" id="SSF50969">
    <property type="entry name" value="YVTN repeat-like/Quinoprotein amine dehydrogenase"/>
    <property type="match status" value="1"/>
</dbReference>
<dbReference type="STRING" id="1109443.G4T6Q6"/>
<feature type="domain" description="Vid27 PH-like" evidence="3">
    <location>
        <begin position="205"/>
        <end position="312"/>
    </location>
</feature>
<evidence type="ECO:0000313" key="6">
    <source>
        <dbReference type="Proteomes" id="UP000007148"/>
    </source>
</evidence>
<dbReference type="FunCoup" id="G4T6Q6">
    <property type="interactions" value="177"/>
</dbReference>
<dbReference type="InterPro" id="IPR011044">
    <property type="entry name" value="Quino_amine_DH_bsu"/>
</dbReference>
<protein>
    <submittedName>
        <fullName evidence="5">Probable VID27-involved in Vacuole import and degradation</fullName>
    </submittedName>
</protein>
<dbReference type="InterPro" id="IPR040768">
    <property type="entry name" value="Vid27_PH"/>
</dbReference>
<sequence>MQFVKKFFNAGTGWTPPAASTEELAQVQGTLYLLRKNSAKGARECIFTTAVATVRRTETPFSYQLAIMRAYEEGEAELLDDMDEEEEEEREFLLREELKPRIGTFENQQTLIWRDLEEADEGGSPSDENLYEFVVDERTDPNIFNHFFESVLRAIFERKTGSPSDNVPMTELMKTFSDGTLLPLSAPEQDPVPASVAEVGDDDYLVMETSDLYIWDMELEAFRQPDMVENPVEIRIVQTGQYQYYLRAKSQGMWVLGHKITDDINGKANAALRSFTWNHTTARGIIEAWCLKFLYPETYTRFTNVMGMCIYEAENAMDWSKIKEIEQDYVITAMTEDVDMTDVEEDEAAVEGALNEDSEQSDESEEEEHTDWGPNKEKNSGLAVGHKGISVVLRGGQVGIFKETTDGKLELGGSVRKIAAPGRDGKAFNPNKMMLHDQDRSLVLMNPNNANSLYKMDLETGKVVDEWKLTENVAINSMTPVDKLAQTTVEQTLLGTSHNALFRIDPRLSGSKLVQTDMKQYTTKNKFSSIVTTGAGNIAVGSEKGEIRLFDALGKNAKTLLPGLGDAIRGIDVTKDGRWVIATCKTYLLLIDTQIGTGKYVGSSGFTRSFPADSKPTPKKLQLRPEHVAYMKAAINFSPAKFNTGRDAKETTIVTSNGPFVIAWNFEKVKKGILDKYEIKRFTANVVEDNFSFGNDKDIIVTLTDDVYMLPKRALTQFKGRKSLVEAPADRPSRSNIVNAPY</sequence>
<keyword evidence="6" id="KW-1185">Reference proteome</keyword>
<dbReference type="OMA" id="CTERREY"/>
<feature type="compositionally biased region" description="Acidic residues" evidence="1">
    <location>
        <begin position="345"/>
        <end position="369"/>
    </location>
</feature>
<evidence type="ECO:0000259" key="2">
    <source>
        <dbReference type="Pfam" id="PF08553"/>
    </source>
</evidence>
<accession>G4T6Q6</accession>
<dbReference type="Pfam" id="PF17748">
    <property type="entry name" value="VID27_N"/>
    <property type="match status" value="1"/>
</dbReference>
<evidence type="ECO:0000259" key="3">
    <source>
        <dbReference type="Pfam" id="PF17747"/>
    </source>
</evidence>
<dbReference type="InterPro" id="IPR040458">
    <property type="entry name" value="Vid27"/>
</dbReference>
<organism evidence="5 6">
    <name type="scientific">Serendipita indica (strain DSM 11827)</name>
    <name type="common">Root endophyte fungus</name>
    <name type="synonym">Piriformospora indica</name>
    <dbReference type="NCBI Taxonomy" id="1109443"/>
    <lineage>
        <taxon>Eukaryota</taxon>
        <taxon>Fungi</taxon>
        <taxon>Dikarya</taxon>
        <taxon>Basidiomycota</taxon>
        <taxon>Agaricomycotina</taxon>
        <taxon>Agaricomycetes</taxon>
        <taxon>Sebacinales</taxon>
        <taxon>Serendipitaceae</taxon>
        <taxon>Serendipita</taxon>
    </lineage>
</organism>
<dbReference type="AlphaFoldDB" id="G4T6Q6"/>
<feature type="domain" description="Vacuolar import/degradation Vid27 C-terminal" evidence="2">
    <location>
        <begin position="377"/>
        <end position="725"/>
    </location>
</feature>
<dbReference type="OrthoDB" id="10251113at2759"/>
<feature type="region of interest" description="Disordered" evidence="1">
    <location>
        <begin position="345"/>
        <end position="381"/>
    </location>
</feature>